<gene>
    <name evidence="2" type="ORF">L195_g044834</name>
</gene>
<evidence type="ECO:0000313" key="3">
    <source>
        <dbReference type="Proteomes" id="UP000236291"/>
    </source>
</evidence>
<accession>A0A2K3MD51</accession>
<protein>
    <submittedName>
        <fullName evidence="2">Uncharacterized protein</fullName>
    </submittedName>
</protein>
<evidence type="ECO:0000313" key="2">
    <source>
        <dbReference type="EMBL" id="PNX88721.1"/>
    </source>
</evidence>
<proteinExistence type="predicted"/>
<dbReference type="EMBL" id="ASHM01057510">
    <property type="protein sequence ID" value="PNX88721.1"/>
    <property type="molecule type" value="Genomic_DNA"/>
</dbReference>
<organism evidence="2 3">
    <name type="scientific">Trifolium pratense</name>
    <name type="common">Red clover</name>
    <dbReference type="NCBI Taxonomy" id="57577"/>
    <lineage>
        <taxon>Eukaryota</taxon>
        <taxon>Viridiplantae</taxon>
        <taxon>Streptophyta</taxon>
        <taxon>Embryophyta</taxon>
        <taxon>Tracheophyta</taxon>
        <taxon>Spermatophyta</taxon>
        <taxon>Magnoliopsida</taxon>
        <taxon>eudicotyledons</taxon>
        <taxon>Gunneridae</taxon>
        <taxon>Pentapetalae</taxon>
        <taxon>rosids</taxon>
        <taxon>fabids</taxon>
        <taxon>Fabales</taxon>
        <taxon>Fabaceae</taxon>
        <taxon>Papilionoideae</taxon>
        <taxon>50 kb inversion clade</taxon>
        <taxon>NPAAA clade</taxon>
        <taxon>Hologalegina</taxon>
        <taxon>IRL clade</taxon>
        <taxon>Trifolieae</taxon>
        <taxon>Trifolium</taxon>
    </lineage>
</organism>
<feature type="region of interest" description="Disordered" evidence="1">
    <location>
        <begin position="64"/>
        <end position="84"/>
    </location>
</feature>
<reference evidence="2 3" key="1">
    <citation type="journal article" date="2014" name="Am. J. Bot.">
        <title>Genome assembly and annotation for red clover (Trifolium pratense; Fabaceae).</title>
        <authorList>
            <person name="Istvanek J."/>
            <person name="Jaros M."/>
            <person name="Krenek A."/>
            <person name="Repkova J."/>
        </authorList>
    </citation>
    <scope>NUCLEOTIDE SEQUENCE [LARGE SCALE GENOMIC DNA]</scope>
    <source>
        <strain evidence="3">cv. Tatra</strain>
        <tissue evidence="2">Young leaves</tissue>
    </source>
</reference>
<name>A0A2K3MD51_TRIPR</name>
<dbReference type="AlphaFoldDB" id="A0A2K3MD51"/>
<sequence length="84" mass="9688">MKAMMNSGFIFAINGCKISSKEKLKIMNDDGNEMSQVKVKKEERSKRERGGVYIGRNMRMECVDNKEEMGKEKKKVKMSFSEVT</sequence>
<dbReference type="Proteomes" id="UP000236291">
    <property type="component" value="Unassembled WGS sequence"/>
</dbReference>
<comment type="caution">
    <text evidence="2">The sequence shown here is derived from an EMBL/GenBank/DDBJ whole genome shotgun (WGS) entry which is preliminary data.</text>
</comment>
<reference evidence="2 3" key="2">
    <citation type="journal article" date="2017" name="Front. Plant Sci.">
        <title>Gene Classification and Mining of Molecular Markers Useful in Red Clover (Trifolium pratense) Breeding.</title>
        <authorList>
            <person name="Istvanek J."/>
            <person name="Dluhosova J."/>
            <person name="Dluhos P."/>
            <person name="Patkova L."/>
            <person name="Nedelnik J."/>
            <person name="Repkova J."/>
        </authorList>
    </citation>
    <scope>NUCLEOTIDE SEQUENCE [LARGE SCALE GENOMIC DNA]</scope>
    <source>
        <strain evidence="3">cv. Tatra</strain>
        <tissue evidence="2">Young leaves</tissue>
    </source>
</reference>
<evidence type="ECO:0000256" key="1">
    <source>
        <dbReference type="SAM" id="MobiDB-lite"/>
    </source>
</evidence>